<keyword evidence="3" id="KW-1185">Reference proteome</keyword>
<feature type="transmembrane region" description="Helical" evidence="1">
    <location>
        <begin position="77"/>
        <end position="95"/>
    </location>
</feature>
<organism evidence="2 3">
    <name type="scientific">Pectobacterium phage phiTE</name>
    <dbReference type="NCBI Taxonomy" id="1116482"/>
    <lineage>
        <taxon>Viruses</taxon>
        <taxon>Duplodnaviria</taxon>
        <taxon>Heunggongvirae</taxon>
        <taxon>Uroviricota</taxon>
        <taxon>Caudoviricetes</taxon>
        <taxon>Vequintavirinae</taxon>
        <taxon>Certrevirus</taxon>
        <taxon>Certrevirus phiTE</taxon>
    </lineage>
</organism>
<keyword evidence="1" id="KW-1133">Transmembrane helix</keyword>
<gene>
    <name evidence="2" type="ORF">phiTE_135</name>
</gene>
<evidence type="ECO:0000256" key="1">
    <source>
        <dbReference type="SAM" id="Phobius"/>
    </source>
</evidence>
<reference evidence="2 3" key="2">
    <citation type="journal article" date="2012" name="PLoS Genet.">
        <title>Viral evasion of a bacterial suicide system by RNA-based molecular mimicry enables infectious altruism.</title>
        <authorList>
            <person name="Blower T.R."/>
            <person name="Evans T.J."/>
            <person name="Przybilski R."/>
            <person name="Fineran P.C."/>
            <person name="Salmond G.P."/>
        </authorList>
    </citation>
    <scope>NUCLEOTIDE SEQUENCE [LARGE SCALE GENOMIC DNA]</scope>
</reference>
<name>K9L502_9CAUD</name>
<proteinExistence type="predicted"/>
<keyword evidence="1" id="KW-0812">Transmembrane</keyword>
<reference evidence="3" key="1">
    <citation type="submission" date="2011-11" db="EMBL/GenBank/DDBJ databases">
        <title>Escape from toxin-antitoxin mediated abortive infection can occur by recombination within a generalized transducing phage of Pectobacterium atrosepticum.</title>
        <authorList>
            <person name="Blower T.R."/>
            <person name="Evans T.J."/>
            <person name="Przybilski R."/>
            <person name="Fineran P.C."/>
            <person name="Salmond G.P.C."/>
        </authorList>
    </citation>
    <scope>NUCLEOTIDE SEQUENCE [LARGE SCALE GENOMIC DNA]</scope>
</reference>
<dbReference type="EMBL" id="JQ015307">
    <property type="protein sequence ID" value="AEZ66301.1"/>
    <property type="molecule type" value="Genomic_DNA"/>
</dbReference>
<keyword evidence="1" id="KW-0472">Membrane</keyword>
<evidence type="ECO:0000313" key="2">
    <source>
        <dbReference type="EMBL" id="AEZ66301.1"/>
    </source>
</evidence>
<dbReference type="Proteomes" id="UP000010999">
    <property type="component" value="Segment"/>
</dbReference>
<protein>
    <submittedName>
        <fullName evidence="2">Uncharacterized protein</fullName>
    </submittedName>
</protein>
<dbReference type="GeneID" id="14515330"/>
<sequence length="99" mass="10702">MFDLMGASSNAIESVVMIGWVWAIIGLVVWFLTVWVGVSQEPEHRRTEAAILGSLIGAFLGFIFPVLLVFLPFFLPIILLVAAVAFAGAGIAHFTRVGK</sequence>
<dbReference type="KEGG" id="vg:14515330"/>
<feature type="transmembrane region" description="Helical" evidence="1">
    <location>
        <begin position="20"/>
        <end position="38"/>
    </location>
</feature>
<feature type="transmembrane region" description="Helical" evidence="1">
    <location>
        <begin position="50"/>
        <end position="71"/>
    </location>
</feature>
<evidence type="ECO:0000313" key="3">
    <source>
        <dbReference type="Proteomes" id="UP000010999"/>
    </source>
</evidence>
<dbReference type="OrthoDB" id="39901at10239"/>
<accession>K9L502</accession>
<dbReference type="RefSeq" id="YP_007392597.1">
    <property type="nucleotide sequence ID" value="NC_020201.1"/>
</dbReference>